<keyword evidence="9" id="KW-1185">Reference proteome</keyword>
<feature type="transmembrane region" description="Helical" evidence="7">
    <location>
        <begin position="289"/>
        <end position="313"/>
    </location>
</feature>
<proteinExistence type="inferred from homology"/>
<dbReference type="STRING" id="679936.Sulac_1424"/>
<name>G8TX13_SULAD</name>
<keyword evidence="3" id="KW-1003">Cell membrane</keyword>
<reference evidence="8 9" key="2">
    <citation type="journal article" date="2012" name="Stand. Genomic Sci.">
        <title>Complete genome sequence of the moderately thermophilic mineral-sulfide-oxidizing firmicute Sulfobacillus acidophilus type strain (NAL(T)).</title>
        <authorList>
            <person name="Anderson I."/>
            <person name="Chertkov O."/>
            <person name="Chen A."/>
            <person name="Saunders E."/>
            <person name="Lapidus A."/>
            <person name="Nolan M."/>
            <person name="Lucas S."/>
            <person name="Hammon N."/>
            <person name="Deshpande S."/>
            <person name="Cheng J.F."/>
            <person name="Han C."/>
            <person name="Tapia R."/>
            <person name="Goodwin L.A."/>
            <person name="Pitluck S."/>
            <person name="Liolios K."/>
            <person name="Pagani I."/>
            <person name="Ivanova N."/>
            <person name="Mikhailova N."/>
            <person name="Pati A."/>
            <person name="Palaniappan K."/>
            <person name="Land M."/>
            <person name="Pan C."/>
            <person name="Rohde M."/>
            <person name="Pukall R."/>
            <person name="Goker M."/>
            <person name="Detter J.C."/>
            <person name="Woyke T."/>
            <person name="Bristow J."/>
            <person name="Eisen J.A."/>
            <person name="Markowitz V."/>
            <person name="Hugenholtz P."/>
            <person name="Kyrpides N.C."/>
            <person name="Klenk H.P."/>
            <person name="Mavromatis K."/>
        </authorList>
    </citation>
    <scope>NUCLEOTIDE SEQUENCE [LARGE SCALE GENOMIC DNA]</scope>
    <source>
        <strain evidence="9">ATCC 700253 / DSM 10332 / NAL</strain>
    </source>
</reference>
<comment type="subcellular location">
    <subcellularLocation>
        <location evidence="1">Cell membrane</location>
        <topology evidence="1">Multi-pass membrane protein</topology>
    </subcellularLocation>
</comment>
<evidence type="ECO:0008006" key="10">
    <source>
        <dbReference type="Google" id="ProtNLM"/>
    </source>
</evidence>
<keyword evidence="4 7" id="KW-0812">Transmembrane</keyword>
<dbReference type="AlphaFoldDB" id="G8TX13"/>
<dbReference type="PANTHER" id="PTHR43299">
    <property type="entry name" value="UPF0718 PROTEIN YRAQ"/>
    <property type="match status" value="1"/>
</dbReference>
<evidence type="ECO:0000256" key="2">
    <source>
        <dbReference type="ARBA" id="ARBA00006386"/>
    </source>
</evidence>
<dbReference type="GO" id="GO:0005886">
    <property type="term" value="C:plasma membrane"/>
    <property type="evidence" value="ECO:0007669"/>
    <property type="project" value="UniProtKB-SubCell"/>
</dbReference>
<feature type="transmembrane region" description="Helical" evidence="7">
    <location>
        <begin position="325"/>
        <end position="347"/>
    </location>
</feature>
<feature type="transmembrane region" description="Helical" evidence="7">
    <location>
        <begin position="150"/>
        <end position="170"/>
    </location>
</feature>
<feature type="transmembrane region" description="Helical" evidence="7">
    <location>
        <begin position="224"/>
        <end position="245"/>
    </location>
</feature>
<dbReference type="InterPro" id="IPR005524">
    <property type="entry name" value="DUF318"/>
</dbReference>
<dbReference type="HOGENOM" id="CLU_063039_0_0_9"/>
<dbReference type="Pfam" id="PF03773">
    <property type="entry name" value="ArsP_1"/>
    <property type="match status" value="1"/>
</dbReference>
<evidence type="ECO:0000256" key="6">
    <source>
        <dbReference type="ARBA" id="ARBA00023136"/>
    </source>
</evidence>
<reference evidence="9" key="1">
    <citation type="submission" date="2011-12" db="EMBL/GenBank/DDBJ databases">
        <title>The complete genome of chromosome of Sulfobacillus acidophilus DSM 10332.</title>
        <authorList>
            <person name="Lucas S."/>
            <person name="Han J."/>
            <person name="Lapidus A."/>
            <person name="Bruce D."/>
            <person name="Goodwin L."/>
            <person name="Pitluck S."/>
            <person name="Peters L."/>
            <person name="Kyrpides N."/>
            <person name="Mavromatis K."/>
            <person name="Ivanova N."/>
            <person name="Mikhailova N."/>
            <person name="Chertkov O."/>
            <person name="Saunders E."/>
            <person name="Detter J.C."/>
            <person name="Tapia R."/>
            <person name="Han C."/>
            <person name="Land M."/>
            <person name="Hauser L."/>
            <person name="Markowitz V."/>
            <person name="Cheng J.-F."/>
            <person name="Hugenholtz P."/>
            <person name="Woyke T."/>
            <person name="Wu D."/>
            <person name="Pukall R."/>
            <person name="Gehrich-Schroeter G."/>
            <person name="Schneider S."/>
            <person name="Klenk H.-P."/>
            <person name="Eisen J.A."/>
        </authorList>
    </citation>
    <scope>NUCLEOTIDE SEQUENCE [LARGE SCALE GENOMIC DNA]</scope>
    <source>
        <strain evidence="9">ATCC 700253 / DSM 10332 / NAL</strain>
    </source>
</reference>
<feature type="transmembrane region" description="Helical" evidence="7">
    <location>
        <begin position="177"/>
        <end position="195"/>
    </location>
</feature>
<dbReference type="Proteomes" id="UP000005439">
    <property type="component" value="Chromosome"/>
</dbReference>
<sequence length="348" mass="36701">MSMPLAPNPASRRTGWAAGLFIAIFVLGVFYAKWDPYYLKAFYVASHHTLGASIVTGHHPGAPPVGLSAAIHYTVAYFKDIWIALVVGLLVGAGVQTLLPTDWLMRILGRRSVASRGIALAAAVPSMMCTCCSAPIAVSLAKRQVSYGAILAYWLGNPVLNPATIIFMGFVLGWNWALYRIVMGLLLVGTAAWLGDRWGKANDLEAPPPVVDSEPPSFGRFLRVLGKLAAGLLPEYLVIVALLGATRAWLFPAMSPALGHSLGLMLILAVAGTLFVIPTAGEIPIVQTLMGYGLGIGSAATLMMVLPAISLPSMAMVGQGLPKKLLLTIALLVVLMGILTGLLAPLVL</sequence>
<gene>
    <name evidence="8" type="ordered locus">Sulac_1424</name>
</gene>
<feature type="transmembrane region" description="Helical" evidence="7">
    <location>
        <begin position="257"/>
        <end position="277"/>
    </location>
</feature>
<evidence type="ECO:0000256" key="7">
    <source>
        <dbReference type="SAM" id="Phobius"/>
    </source>
</evidence>
<evidence type="ECO:0000256" key="4">
    <source>
        <dbReference type="ARBA" id="ARBA00022692"/>
    </source>
</evidence>
<dbReference type="EMBL" id="CP003179">
    <property type="protein sequence ID" value="AEW04921.1"/>
    <property type="molecule type" value="Genomic_DNA"/>
</dbReference>
<keyword evidence="6 7" id="KW-0472">Membrane</keyword>
<dbReference type="PANTHER" id="PTHR43299:SF1">
    <property type="entry name" value="UPF0718 PROTEIN YRAQ"/>
    <property type="match status" value="1"/>
</dbReference>
<feature type="transmembrane region" description="Helical" evidence="7">
    <location>
        <begin position="81"/>
        <end position="105"/>
    </location>
</feature>
<evidence type="ECO:0000256" key="5">
    <source>
        <dbReference type="ARBA" id="ARBA00022989"/>
    </source>
</evidence>
<evidence type="ECO:0000256" key="1">
    <source>
        <dbReference type="ARBA" id="ARBA00004651"/>
    </source>
</evidence>
<organism evidence="8 9">
    <name type="scientific">Sulfobacillus acidophilus (strain ATCC 700253 / DSM 10332 / NAL)</name>
    <dbReference type="NCBI Taxonomy" id="679936"/>
    <lineage>
        <taxon>Bacteria</taxon>
        <taxon>Bacillati</taxon>
        <taxon>Bacillota</taxon>
        <taxon>Clostridia</taxon>
        <taxon>Eubacteriales</taxon>
        <taxon>Clostridiales Family XVII. Incertae Sedis</taxon>
        <taxon>Sulfobacillus</taxon>
    </lineage>
</organism>
<protein>
    <recommendedName>
        <fullName evidence="10">Permease</fullName>
    </recommendedName>
</protein>
<dbReference type="KEGG" id="sap:Sulac_1424"/>
<evidence type="ECO:0000313" key="8">
    <source>
        <dbReference type="EMBL" id="AEW04921.1"/>
    </source>
</evidence>
<accession>G8TX13</accession>
<comment type="similarity">
    <text evidence="2">Belongs to the UPF0718 family.</text>
</comment>
<evidence type="ECO:0000313" key="9">
    <source>
        <dbReference type="Proteomes" id="UP000005439"/>
    </source>
</evidence>
<feature type="transmembrane region" description="Helical" evidence="7">
    <location>
        <begin position="117"/>
        <end position="138"/>
    </location>
</feature>
<keyword evidence="5 7" id="KW-1133">Transmembrane helix</keyword>
<dbReference type="PATRIC" id="fig|679936.5.peg.1490"/>
<evidence type="ECO:0000256" key="3">
    <source>
        <dbReference type="ARBA" id="ARBA00022475"/>
    </source>
</evidence>